<sequence length="211" mass="23998">MLLSAARLGRIPREIVFAVAKGMYGRSKRCFKLATVRVMKELNHLYWMRIKKRKQMRILWITRINAASREHGLAYSRLITGLSRANMYVDRKSLCHLAETEPVSFKCIVDEAKRTVRPQSMEWVRNLSSTAESGSELKSSRVVESSPESILEKQPEVEEAANRRLGRVVSLIKQVQDAVAKGDSGPWVLQWQQGPLILGKYELVSQEMVAA</sequence>
<keyword evidence="6" id="KW-1185">Reference proteome</keyword>
<protein>
    <submittedName>
        <fullName evidence="5">50S ribosomal protein L20</fullName>
    </submittedName>
</protein>
<dbReference type="CDD" id="cd07026">
    <property type="entry name" value="Ribosomal_L20"/>
    <property type="match status" value="1"/>
</dbReference>
<keyword evidence="3 4" id="KW-0687">Ribonucleoprotein</keyword>
<dbReference type="Proteomes" id="UP000186817">
    <property type="component" value="Unassembled WGS sequence"/>
</dbReference>
<dbReference type="NCBIfam" id="TIGR01032">
    <property type="entry name" value="rplT_bact"/>
    <property type="match status" value="1"/>
</dbReference>
<dbReference type="PRINTS" id="PR00062">
    <property type="entry name" value="RIBOSOMALL20"/>
</dbReference>
<name>A0A1Q9ECC8_SYMMI</name>
<evidence type="ECO:0000313" key="5">
    <source>
        <dbReference type="EMBL" id="OLQ05037.1"/>
    </source>
</evidence>
<dbReference type="FunFam" id="1.10.1900.20:FF:000001">
    <property type="entry name" value="50S ribosomal protein L20"/>
    <property type="match status" value="1"/>
</dbReference>
<evidence type="ECO:0000256" key="3">
    <source>
        <dbReference type="ARBA" id="ARBA00023274"/>
    </source>
</evidence>
<organism evidence="5 6">
    <name type="scientific">Symbiodinium microadriaticum</name>
    <name type="common">Dinoflagellate</name>
    <name type="synonym">Zooxanthella microadriatica</name>
    <dbReference type="NCBI Taxonomy" id="2951"/>
    <lineage>
        <taxon>Eukaryota</taxon>
        <taxon>Sar</taxon>
        <taxon>Alveolata</taxon>
        <taxon>Dinophyceae</taxon>
        <taxon>Suessiales</taxon>
        <taxon>Symbiodiniaceae</taxon>
        <taxon>Symbiodinium</taxon>
    </lineage>
</organism>
<dbReference type="EMBL" id="LSRX01000195">
    <property type="protein sequence ID" value="OLQ05037.1"/>
    <property type="molecule type" value="Genomic_DNA"/>
</dbReference>
<comment type="caution">
    <text evidence="5">The sequence shown here is derived from an EMBL/GenBank/DDBJ whole genome shotgun (WGS) entry which is preliminary data.</text>
</comment>
<dbReference type="GO" id="GO:0005840">
    <property type="term" value="C:ribosome"/>
    <property type="evidence" value="ECO:0007669"/>
    <property type="project" value="UniProtKB-KW"/>
</dbReference>
<dbReference type="OrthoDB" id="10251781at2759"/>
<gene>
    <name evidence="5" type="primary">rplT</name>
    <name evidence="5" type="ORF">AK812_SmicGene11806</name>
</gene>
<dbReference type="Gene3D" id="6.10.160.10">
    <property type="match status" value="1"/>
</dbReference>
<keyword evidence="2 4" id="KW-0689">Ribosomal protein</keyword>
<dbReference type="GO" id="GO:1990904">
    <property type="term" value="C:ribonucleoprotein complex"/>
    <property type="evidence" value="ECO:0007669"/>
    <property type="project" value="UniProtKB-KW"/>
</dbReference>
<dbReference type="SUPFAM" id="SSF74731">
    <property type="entry name" value="Ribosomal protein L20"/>
    <property type="match status" value="1"/>
</dbReference>
<dbReference type="Gene3D" id="1.10.1900.20">
    <property type="entry name" value="Ribosomal protein L20"/>
    <property type="match status" value="1"/>
</dbReference>
<evidence type="ECO:0000256" key="1">
    <source>
        <dbReference type="ARBA" id="ARBA00007698"/>
    </source>
</evidence>
<dbReference type="GO" id="GO:0003735">
    <property type="term" value="F:structural constituent of ribosome"/>
    <property type="evidence" value="ECO:0007669"/>
    <property type="project" value="InterPro"/>
</dbReference>
<dbReference type="InterPro" id="IPR035566">
    <property type="entry name" value="Ribosomal_protein_bL20_C"/>
</dbReference>
<comment type="similarity">
    <text evidence="1 4">Belongs to the bacterial ribosomal protein bL20 family.</text>
</comment>
<dbReference type="AlphaFoldDB" id="A0A1Q9ECC8"/>
<dbReference type="PANTHER" id="PTHR10986">
    <property type="entry name" value="39S RIBOSOMAL PROTEIN L20"/>
    <property type="match status" value="1"/>
</dbReference>
<evidence type="ECO:0000256" key="4">
    <source>
        <dbReference type="RuleBase" id="RU000561"/>
    </source>
</evidence>
<dbReference type="Pfam" id="PF00453">
    <property type="entry name" value="Ribosomal_L20"/>
    <property type="match status" value="1"/>
</dbReference>
<accession>A0A1Q9ECC8</accession>
<dbReference type="InterPro" id="IPR005813">
    <property type="entry name" value="Ribosomal_bL20"/>
</dbReference>
<proteinExistence type="inferred from homology"/>
<reference evidence="5 6" key="1">
    <citation type="submission" date="2016-02" db="EMBL/GenBank/DDBJ databases">
        <title>Genome analysis of coral dinoflagellate symbionts highlights evolutionary adaptations to a symbiotic lifestyle.</title>
        <authorList>
            <person name="Aranda M."/>
            <person name="Li Y."/>
            <person name="Liew Y.J."/>
            <person name="Baumgarten S."/>
            <person name="Simakov O."/>
            <person name="Wilson M."/>
            <person name="Piel J."/>
            <person name="Ashoor H."/>
            <person name="Bougouffa S."/>
            <person name="Bajic V.B."/>
            <person name="Ryu T."/>
            <person name="Ravasi T."/>
            <person name="Bayer T."/>
            <person name="Micklem G."/>
            <person name="Kim H."/>
            <person name="Bhak J."/>
            <person name="Lajeunesse T.C."/>
            <person name="Voolstra C.R."/>
        </authorList>
    </citation>
    <scope>NUCLEOTIDE SEQUENCE [LARGE SCALE GENOMIC DNA]</scope>
    <source>
        <strain evidence="5 6">CCMP2467</strain>
    </source>
</reference>
<evidence type="ECO:0000256" key="2">
    <source>
        <dbReference type="ARBA" id="ARBA00022980"/>
    </source>
</evidence>
<evidence type="ECO:0000313" key="6">
    <source>
        <dbReference type="Proteomes" id="UP000186817"/>
    </source>
</evidence>
<dbReference type="GO" id="GO:0019843">
    <property type="term" value="F:rRNA binding"/>
    <property type="evidence" value="ECO:0007669"/>
    <property type="project" value="InterPro"/>
</dbReference>
<dbReference type="GO" id="GO:0006412">
    <property type="term" value="P:translation"/>
    <property type="evidence" value="ECO:0007669"/>
    <property type="project" value="InterPro"/>
</dbReference>